<evidence type="ECO:0000313" key="6">
    <source>
        <dbReference type="Proteomes" id="UP000564629"/>
    </source>
</evidence>
<keyword evidence="2" id="KW-1133">Transmembrane helix</keyword>
<accession>A0A511FEM4</accession>
<sequence>MTGTDGRRAHDGSGAPVPPARGPRWPSVRGDDATGTARTPDAAPAWPQPAPTSAPAAAEPAAPLRRTRRDLRADADATATGAHPVVPSPATGDPRPAPVPRTAADPGTASEPGAASDPGPASDAPQPPAATPGRRRRWWIAGAVALAVLLVAGGTTAWLLLRDDGPTTPEAGPVVEQPLPTSTVAPVARPATTAFATALPTTLLQYALAASAEEPQWLAGGALEAYAESYTDGASGTVAVQAGQWETPEEAAAFLATLTAALPAAGEAPADGATAAAGAPAVLLQEDVLVAGQPTGSATVVDAGDGTGVAVWSNGTTVFRLTGPAADIRNLYAAYPL</sequence>
<reference evidence="4 6" key="2">
    <citation type="submission" date="2020-08" db="EMBL/GenBank/DDBJ databases">
        <title>Sequencing the genomes of 1000 actinobacteria strains.</title>
        <authorList>
            <person name="Klenk H.-P."/>
        </authorList>
    </citation>
    <scope>NUCLEOTIDE SEQUENCE [LARGE SCALE GENOMIC DNA]</scope>
    <source>
        <strain evidence="4 6">DSM 9581</strain>
    </source>
</reference>
<evidence type="ECO:0000313" key="5">
    <source>
        <dbReference type="Proteomes" id="UP000321723"/>
    </source>
</evidence>
<feature type="compositionally biased region" description="Low complexity" evidence="1">
    <location>
        <begin position="53"/>
        <end position="64"/>
    </location>
</feature>
<name>A0A511FEM4_9CELL</name>
<comment type="caution">
    <text evidence="3">The sequence shown here is derived from an EMBL/GenBank/DDBJ whole genome shotgun (WGS) entry which is preliminary data.</text>
</comment>
<dbReference type="EMBL" id="JACHDN010000001">
    <property type="protein sequence ID" value="MBB5473636.1"/>
    <property type="molecule type" value="Genomic_DNA"/>
</dbReference>
<evidence type="ECO:0000256" key="1">
    <source>
        <dbReference type="SAM" id="MobiDB-lite"/>
    </source>
</evidence>
<evidence type="ECO:0000256" key="2">
    <source>
        <dbReference type="SAM" id="Phobius"/>
    </source>
</evidence>
<evidence type="ECO:0000313" key="3">
    <source>
        <dbReference type="EMBL" id="GEL47044.1"/>
    </source>
</evidence>
<dbReference type="RefSeq" id="WP_146837793.1">
    <property type="nucleotide sequence ID" value="NZ_BJVQ01000028.1"/>
</dbReference>
<organism evidence="3 5">
    <name type="scientific">Cellulomonas hominis</name>
    <dbReference type="NCBI Taxonomy" id="156981"/>
    <lineage>
        <taxon>Bacteria</taxon>
        <taxon>Bacillati</taxon>
        <taxon>Actinomycetota</taxon>
        <taxon>Actinomycetes</taxon>
        <taxon>Micrococcales</taxon>
        <taxon>Cellulomonadaceae</taxon>
        <taxon>Cellulomonas</taxon>
    </lineage>
</organism>
<feature type="compositionally biased region" description="Low complexity" evidence="1">
    <location>
        <begin position="109"/>
        <end position="124"/>
    </location>
</feature>
<protein>
    <submittedName>
        <fullName evidence="3">Uncharacterized protein</fullName>
    </submittedName>
</protein>
<feature type="region of interest" description="Disordered" evidence="1">
    <location>
        <begin position="1"/>
        <end position="134"/>
    </location>
</feature>
<dbReference type="OrthoDB" id="5140693at2"/>
<reference evidence="3 5" key="1">
    <citation type="submission" date="2019-07" db="EMBL/GenBank/DDBJ databases">
        <title>Whole genome shotgun sequence of Cellulomonas hominis NBRC 16055.</title>
        <authorList>
            <person name="Hosoyama A."/>
            <person name="Uohara A."/>
            <person name="Ohji S."/>
            <person name="Ichikawa N."/>
        </authorList>
    </citation>
    <scope>NUCLEOTIDE SEQUENCE [LARGE SCALE GENOMIC DNA]</scope>
    <source>
        <strain evidence="3 5">NBRC 16055</strain>
    </source>
</reference>
<feature type="compositionally biased region" description="Basic and acidic residues" evidence="1">
    <location>
        <begin position="1"/>
        <end position="11"/>
    </location>
</feature>
<gene>
    <name evidence="3" type="ORF">CHO01_21600</name>
    <name evidence="4" type="ORF">HNR08_002372</name>
</gene>
<feature type="transmembrane region" description="Helical" evidence="2">
    <location>
        <begin position="138"/>
        <end position="161"/>
    </location>
</feature>
<dbReference type="Proteomes" id="UP000321723">
    <property type="component" value="Unassembled WGS sequence"/>
</dbReference>
<dbReference type="EMBL" id="BJVQ01000028">
    <property type="protein sequence ID" value="GEL47044.1"/>
    <property type="molecule type" value="Genomic_DNA"/>
</dbReference>
<evidence type="ECO:0000313" key="4">
    <source>
        <dbReference type="EMBL" id="MBB5473636.1"/>
    </source>
</evidence>
<dbReference type="Proteomes" id="UP000564629">
    <property type="component" value="Unassembled WGS sequence"/>
</dbReference>
<keyword evidence="2" id="KW-0472">Membrane</keyword>
<dbReference type="AlphaFoldDB" id="A0A511FEM4"/>
<keyword evidence="2" id="KW-0812">Transmembrane</keyword>
<keyword evidence="5" id="KW-1185">Reference proteome</keyword>
<proteinExistence type="predicted"/>